<proteinExistence type="predicted"/>
<evidence type="ECO:0000313" key="3">
    <source>
        <dbReference type="Proteomes" id="UP000815677"/>
    </source>
</evidence>
<name>A0ABQ0L0C0_MYCCL</name>
<gene>
    <name evidence="2" type="ORF">MCHLO_02231</name>
</gene>
<sequence>MNELPRRRRLATPRSVRYSTNADFPFVPPVRRPLVPTAPSPYITFMHMAPQHRPVPSTPGVALSAPSALGWRQHVLSHQMGFPTPATTPVWPSMPITPLDTGLVSLPADSDAWVPGTFPPQPFGTPVPLHVNPILILNPLNPILPVLQWDVLHAPEQARLYTGRGIFKPVGKVMSEAVVFPDASSIWVCADPESSAGSATVLGYWMDVWGPIIVSKPSGALKILELLDAVRAYFQTPLTRADISLIRDSKSPLNPKPLVPLKNAAYRRADDAYELPDISKREFKRIDVLGAFRQWGGVRPMVFQDGTWRLFLTMLPYYVPRR</sequence>
<dbReference type="Proteomes" id="UP000815677">
    <property type="component" value="Unassembled WGS sequence"/>
</dbReference>
<reference evidence="2" key="1">
    <citation type="submission" date="2014-09" db="EMBL/GenBank/DDBJ databases">
        <title>Genome sequence of the luminous mushroom Mycena chlorophos for searching fungal bioluminescence genes.</title>
        <authorList>
            <person name="Tanaka Y."/>
            <person name="Kasuga D."/>
            <person name="Oba Y."/>
            <person name="Hase S."/>
            <person name="Sato K."/>
            <person name="Oba Y."/>
            <person name="Sakakibara Y."/>
        </authorList>
    </citation>
    <scope>NUCLEOTIDE SEQUENCE</scope>
</reference>
<dbReference type="EMBL" id="DF839907">
    <property type="protein sequence ID" value="GAT44616.1"/>
    <property type="molecule type" value="Genomic_DNA"/>
</dbReference>
<accession>A0ABQ0L0C0</accession>
<keyword evidence="3" id="KW-1185">Reference proteome</keyword>
<dbReference type="InterPro" id="IPR046522">
    <property type="entry name" value="DUF6699"/>
</dbReference>
<evidence type="ECO:0000313" key="2">
    <source>
        <dbReference type="EMBL" id="GAT44616.1"/>
    </source>
</evidence>
<evidence type="ECO:0000259" key="1">
    <source>
        <dbReference type="Pfam" id="PF20415"/>
    </source>
</evidence>
<organism evidence="2 3">
    <name type="scientific">Mycena chlorophos</name>
    <name type="common">Agaric fungus</name>
    <name type="synonym">Agaricus chlorophos</name>
    <dbReference type="NCBI Taxonomy" id="658473"/>
    <lineage>
        <taxon>Eukaryota</taxon>
        <taxon>Fungi</taxon>
        <taxon>Dikarya</taxon>
        <taxon>Basidiomycota</taxon>
        <taxon>Agaricomycotina</taxon>
        <taxon>Agaricomycetes</taxon>
        <taxon>Agaricomycetidae</taxon>
        <taxon>Agaricales</taxon>
        <taxon>Marasmiineae</taxon>
        <taxon>Mycenaceae</taxon>
        <taxon>Mycena</taxon>
    </lineage>
</organism>
<protein>
    <recommendedName>
        <fullName evidence="1">DUF6699 domain-containing protein</fullName>
    </recommendedName>
</protein>
<dbReference type="Pfam" id="PF20415">
    <property type="entry name" value="DUF6699"/>
    <property type="match status" value="1"/>
</dbReference>
<feature type="domain" description="DUF6699" evidence="1">
    <location>
        <begin position="147"/>
        <end position="299"/>
    </location>
</feature>